<sequence length="342" mass="38197">MSGKARGCPREGESSVQPYECKNMEEACDSAWLLWEATMLAAALDAYRNTNLRRDFPDFGPWAFSSTAEDGRHKKNDLRLFVGLCFRLLSLLGCQLPDIDYDCVEAAIEAIHASVVKIKVVDSLYEVQDLMLAKKSRLSFAPSVCTIALSAPAAPVAAKPVVSRKTIKEGEFLQTEERLWMTSDVRPIASHSTCPGVRWRQHQRALKSKQAELQCQVRKLKAVLPGLVEQSRRRIVELKSKVEEVRDAFPDLFPELEDILRRHAVQRERQQQLQTEIQSLNRVLEASEQRVKETTDSLAAATSLRVSTKPAVSLASVITGLQAQPDPATEAVEDSEEIPTLD</sequence>
<organism evidence="3 4">
    <name type="scientific">Eimeria maxima</name>
    <name type="common">Coccidian parasite</name>
    <dbReference type="NCBI Taxonomy" id="5804"/>
    <lineage>
        <taxon>Eukaryota</taxon>
        <taxon>Sar</taxon>
        <taxon>Alveolata</taxon>
        <taxon>Apicomplexa</taxon>
        <taxon>Conoidasida</taxon>
        <taxon>Coccidia</taxon>
        <taxon>Eucoccidiorida</taxon>
        <taxon>Eimeriorina</taxon>
        <taxon>Eimeriidae</taxon>
        <taxon>Eimeria</taxon>
    </lineage>
</organism>
<dbReference type="VEuPathDB" id="ToxoDB:EMWEY_00012440"/>
<evidence type="ECO:0000313" key="3">
    <source>
        <dbReference type="EMBL" id="CDJ61836.1"/>
    </source>
</evidence>
<reference evidence="3" key="1">
    <citation type="submission" date="2013-10" db="EMBL/GenBank/DDBJ databases">
        <title>Genomic analysis of the causative agents of coccidiosis in chickens.</title>
        <authorList>
            <person name="Reid A.J."/>
            <person name="Blake D."/>
            <person name="Billington K."/>
            <person name="Browne H."/>
            <person name="Dunn M."/>
            <person name="Hung S."/>
            <person name="Kawahara F."/>
            <person name="Miranda-Saavedra D."/>
            <person name="Mourier T."/>
            <person name="Nagra H."/>
            <person name="Otto T.D."/>
            <person name="Rawlings N."/>
            <person name="Sanchez A."/>
            <person name="Sanders M."/>
            <person name="Subramaniam C."/>
            <person name="Tay Y."/>
            <person name="Dear P."/>
            <person name="Doerig C."/>
            <person name="Gruber A."/>
            <person name="Parkinson J."/>
            <person name="Shirley M."/>
            <person name="Wan K.L."/>
            <person name="Berriman M."/>
            <person name="Tomley F."/>
            <person name="Pain A."/>
        </authorList>
    </citation>
    <scope>NUCLEOTIDE SEQUENCE [LARGE SCALE GENOMIC DNA]</scope>
    <source>
        <strain evidence="3">Weybridge</strain>
    </source>
</reference>
<evidence type="ECO:0000256" key="1">
    <source>
        <dbReference type="SAM" id="Coils"/>
    </source>
</evidence>
<protein>
    <submittedName>
        <fullName evidence="3">Uncharacterized protein</fullName>
    </submittedName>
</protein>
<dbReference type="OrthoDB" id="347166at2759"/>
<dbReference type="GeneID" id="25335230"/>
<dbReference type="RefSeq" id="XP_013338486.1">
    <property type="nucleotide sequence ID" value="XM_013483032.1"/>
</dbReference>
<dbReference type="Proteomes" id="UP000030763">
    <property type="component" value="Unassembled WGS sequence"/>
</dbReference>
<dbReference type="AlphaFoldDB" id="U6MCT0"/>
<evidence type="ECO:0000313" key="4">
    <source>
        <dbReference type="Proteomes" id="UP000030763"/>
    </source>
</evidence>
<feature type="coiled-coil region" evidence="1">
    <location>
        <begin position="228"/>
        <end position="297"/>
    </location>
</feature>
<feature type="region of interest" description="Disordered" evidence="2">
    <location>
        <begin position="323"/>
        <end position="342"/>
    </location>
</feature>
<gene>
    <name evidence="3" type="ORF">EMWEY_00012440</name>
</gene>
<accession>U6MCT0</accession>
<reference evidence="3" key="2">
    <citation type="submission" date="2013-10" db="EMBL/GenBank/DDBJ databases">
        <authorList>
            <person name="Aslett M."/>
        </authorList>
    </citation>
    <scope>NUCLEOTIDE SEQUENCE [LARGE SCALE GENOMIC DNA]</scope>
    <source>
        <strain evidence="3">Weybridge</strain>
    </source>
</reference>
<proteinExistence type="predicted"/>
<feature type="compositionally biased region" description="Acidic residues" evidence="2">
    <location>
        <begin position="331"/>
        <end position="342"/>
    </location>
</feature>
<name>U6MCT0_EIMMA</name>
<keyword evidence="4" id="KW-1185">Reference proteome</keyword>
<dbReference type="EMBL" id="HG722245">
    <property type="protein sequence ID" value="CDJ61836.1"/>
    <property type="molecule type" value="Genomic_DNA"/>
</dbReference>
<keyword evidence="1" id="KW-0175">Coiled coil</keyword>
<evidence type="ECO:0000256" key="2">
    <source>
        <dbReference type="SAM" id="MobiDB-lite"/>
    </source>
</evidence>